<reference evidence="1 2" key="1">
    <citation type="submission" date="2021-06" db="EMBL/GenBank/DDBJ databases">
        <authorList>
            <person name="Palmer J.M."/>
        </authorList>
    </citation>
    <scope>NUCLEOTIDE SEQUENCE [LARGE SCALE GENOMIC DNA]</scope>
    <source>
        <strain evidence="1 2">GA_2019</strain>
        <tissue evidence="1">Muscle</tissue>
    </source>
</reference>
<name>A0ABV0NT76_9TELE</name>
<protein>
    <submittedName>
        <fullName evidence="1">Uncharacterized protein</fullName>
    </submittedName>
</protein>
<organism evidence="1 2">
    <name type="scientific">Goodea atripinnis</name>
    <dbReference type="NCBI Taxonomy" id="208336"/>
    <lineage>
        <taxon>Eukaryota</taxon>
        <taxon>Metazoa</taxon>
        <taxon>Chordata</taxon>
        <taxon>Craniata</taxon>
        <taxon>Vertebrata</taxon>
        <taxon>Euteleostomi</taxon>
        <taxon>Actinopterygii</taxon>
        <taxon>Neopterygii</taxon>
        <taxon>Teleostei</taxon>
        <taxon>Neoteleostei</taxon>
        <taxon>Acanthomorphata</taxon>
        <taxon>Ovalentaria</taxon>
        <taxon>Atherinomorphae</taxon>
        <taxon>Cyprinodontiformes</taxon>
        <taxon>Goodeidae</taxon>
        <taxon>Goodea</taxon>
    </lineage>
</organism>
<keyword evidence="2" id="KW-1185">Reference proteome</keyword>
<dbReference type="Proteomes" id="UP001476798">
    <property type="component" value="Unassembled WGS sequence"/>
</dbReference>
<gene>
    <name evidence="1" type="ORF">GOODEAATRI_009882</name>
</gene>
<evidence type="ECO:0000313" key="1">
    <source>
        <dbReference type="EMBL" id="MEQ2174637.1"/>
    </source>
</evidence>
<accession>A0ABV0NT76</accession>
<sequence length="99" mass="11027">MTALPREMSGSPCQRFLTSSNICEVLSSSPQLRKGSLSGICVADPQHGLRWPSQVHSSTSTLLAHSHQRKIVLVPGLWSLKRTLTMLRSLVHCIMEMMR</sequence>
<dbReference type="EMBL" id="JAHRIO010050541">
    <property type="protein sequence ID" value="MEQ2174637.1"/>
    <property type="molecule type" value="Genomic_DNA"/>
</dbReference>
<comment type="caution">
    <text evidence="1">The sequence shown here is derived from an EMBL/GenBank/DDBJ whole genome shotgun (WGS) entry which is preliminary data.</text>
</comment>
<proteinExistence type="predicted"/>
<evidence type="ECO:0000313" key="2">
    <source>
        <dbReference type="Proteomes" id="UP001476798"/>
    </source>
</evidence>